<dbReference type="Proteomes" id="UP001429984">
    <property type="component" value="Unassembled WGS sequence"/>
</dbReference>
<reference evidence="1 2" key="1">
    <citation type="submission" date="2020-11" db="EMBL/GenBank/DDBJ databases">
        <title>Draft Genome Sequence and Secondary Metabolite Biosynthetic Potential of the Lysobacter niastensis Type strain DSM 18481.</title>
        <authorList>
            <person name="Turrini P."/>
            <person name="Artuso I."/>
            <person name="Tescari M."/>
            <person name="Lugli G.A."/>
            <person name="Frangipani E."/>
            <person name="Ventura M."/>
            <person name="Visca P."/>
        </authorList>
    </citation>
    <scope>NUCLEOTIDE SEQUENCE [LARGE SCALE GENOMIC DNA]</scope>
    <source>
        <strain evidence="1 2">DSM 18481</strain>
    </source>
</reference>
<organism evidence="1 2">
    <name type="scientific">Lysobacter niastensis</name>
    <dbReference type="NCBI Taxonomy" id="380629"/>
    <lineage>
        <taxon>Bacteria</taxon>
        <taxon>Pseudomonadati</taxon>
        <taxon>Pseudomonadota</taxon>
        <taxon>Gammaproteobacteria</taxon>
        <taxon>Lysobacterales</taxon>
        <taxon>Lysobacteraceae</taxon>
        <taxon>Lysobacter</taxon>
    </lineage>
</organism>
<dbReference type="RefSeq" id="WP_194931922.1">
    <property type="nucleotide sequence ID" value="NZ_JADLZT010000008.1"/>
</dbReference>
<keyword evidence="2" id="KW-1185">Reference proteome</keyword>
<dbReference type="EMBL" id="JADLZT010000008">
    <property type="protein sequence ID" value="MBF6025317.1"/>
    <property type="molecule type" value="Genomic_DNA"/>
</dbReference>
<gene>
    <name evidence="1" type="ORF">IU514_14880</name>
</gene>
<proteinExistence type="predicted"/>
<evidence type="ECO:0000313" key="1">
    <source>
        <dbReference type="EMBL" id="MBF6025317.1"/>
    </source>
</evidence>
<sequence>MAIEKEPRKRANWPVAALGTALGAVIGASALLSTALAVHEQPASPFELDGDPTKTTSDDDWNNVFNLPTPYPTTRGTPVAGDGETFVADGATLAGGKELSAWQGSNKDIDLIGTWEYKASKVTPDKDNITNAYAKAYEVPGFPGGDFPNHPAGTHSHLVIYFGADRFANNGDAALGFWFFKSNVGLKAPGAGGVGTFSGEHEEGDILVQVDFVSGGSSSEVQIFKWVGSGGDFGALEEIKFDSSNGAEVCTDDDTACAITNESTQPSPWAYTPKSGTNNNFPNESFFEAGIDVTALVGEVCFSSFMAETRSSHSETAELKDFALGDFDLCSVDVEKVCNAEAGVSPVFDPDDETFQTKHTVTITNDGFGTLYDVALRDDKVDTDKVCSITAITGDGVGTPTVGTGILFPDNETFVAVADRLDAHDSMTITMLCITDVNAFVNGVTVESSATDGGDTDVVDTDLETQAQANVCLAEFDTGLKLTKFCQGDPGTNENPNTEFEPGDDSVVLDPNNGFAPQVCVDVTISSTTSNQKMVIDSWDDDQMGSLLPAGGLTLDPLGSYVVSRCYTPTAPDNDETEPGLVTYTDTVTASGHGKQNNATANALPASATCKLCPTCPDCDP</sequence>
<comment type="caution">
    <text evidence="1">The sequence shown here is derived from an EMBL/GenBank/DDBJ whole genome shotgun (WGS) entry which is preliminary data.</text>
</comment>
<protein>
    <submittedName>
        <fullName evidence="1">Uncharacterized protein</fullName>
    </submittedName>
</protein>
<accession>A0ABS0BCA7</accession>
<name>A0ABS0BCA7_9GAMM</name>
<evidence type="ECO:0000313" key="2">
    <source>
        <dbReference type="Proteomes" id="UP001429984"/>
    </source>
</evidence>